<protein>
    <recommendedName>
        <fullName evidence="4">Cytochrome bc1 complex cytochrome b subunit</fullName>
        <ecNumber evidence="3">7.1.1.8</ecNumber>
    </recommendedName>
    <alternativeName>
        <fullName evidence="15">Cytochrome bc1 reductase complex subunit QcrB</fullName>
    </alternativeName>
</protein>
<evidence type="ECO:0000256" key="7">
    <source>
        <dbReference type="ARBA" id="ARBA00022617"/>
    </source>
</evidence>
<name>A0A936NEU2_9ACTN</name>
<dbReference type="PANTHER" id="PTHR19271:SF16">
    <property type="entry name" value="CYTOCHROME B"/>
    <property type="match status" value="1"/>
</dbReference>
<evidence type="ECO:0000256" key="11">
    <source>
        <dbReference type="ARBA" id="ARBA00022989"/>
    </source>
</evidence>
<evidence type="ECO:0000256" key="3">
    <source>
        <dbReference type="ARBA" id="ARBA00012951"/>
    </source>
</evidence>
<comment type="subcellular location">
    <subcellularLocation>
        <location evidence="2">Cell membrane</location>
        <topology evidence="2">Multi-pass membrane protein</topology>
    </subcellularLocation>
</comment>
<dbReference type="Gene3D" id="1.20.810.10">
    <property type="entry name" value="Cytochrome Bc1 Complex, Chain C"/>
    <property type="match status" value="1"/>
</dbReference>
<dbReference type="InterPro" id="IPR036150">
    <property type="entry name" value="Cyt_b/b6_C_sf"/>
</dbReference>
<dbReference type="SUPFAM" id="SSF81648">
    <property type="entry name" value="a domain/subunit of cytochrome bc1 complex (Ubiquinol-cytochrome c reductase)"/>
    <property type="match status" value="1"/>
</dbReference>
<evidence type="ECO:0000256" key="8">
    <source>
        <dbReference type="ARBA" id="ARBA00022692"/>
    </source>
</evidence>
<evidence type="ECO:0000256" key="9">
    <source>
        <dbReference type="ARBA" id="ARBA00022723"/>
    </source>
</evidence>
<evidence type="ECO:0000256" key="10">
    <source>
        <dbReference type="ARBA" id="ARBA00022967"/>
    </source>
</evidence>
<evidence type="ECO:0000256" key="1">
    <source>
        <dbReference type="ARBA" id="ARBA00001971"/>
    </source>
</evidence>
<dbReference type="EMBL" id="JADJZA010000008">
    <property type="protein sequence ID" value="MBK9298073.1"/>
    <property type="molecule type" value="Genomic_DNA"/>
</dbReference>
<sequence length="458" mass="50309">MSAPKPVLTVRLLTWFDERLGGAKYTKKLLDKVFPDHWSFLFGEVALYSFVVLLLTGTWLSFFYEPSFQSVVYNGSFEKLQGVEMSAAYRSAISLSFDVRAGLVMRQIHHWAALIFVAAIVVHMARIFFTGAFRKPREINWVVGVTMLLLGMVNGFAGYSLLDDQLSAVGLRIANSMILSIPVGGTWLSSLAFGGPYPGPDTLQRLFVAHVLLIPALLAGLIGVHLALLIRSKHTHFPGKREREDNVVGQRLWPTYAAKAVGLFFLTAALLALLGGVAQINAIWNYGPFRVANVSSASQPDWYMGWPDGALRLFPNWEIRLGGFTVANVFFPGVLLIGAVFTLIYLWPWIEARKFGDGEAHHVLERPRDNPRRTGIGVGGLTFLGVLLVAGSSDVISITFGLSVNAVIWSLRILLFVLPPITGRITVQLCRELQARDRATAVVETGAAGDRPQVDSTG</sequence>
<feature type="transmembrane region" description="Helical" evidence="16">
    <location>
        <begin position="141"/>
        <end position="162"/>
    </location>
</feature>
<comment type="catalytic activity">
    <reaction evidence="14">
        <text>a quinol + 2 Fe(III)-[cytochrome c](out) = a quinone + 2 Fe(II)-[cytochrome c](out) + 2 H(+)(out)</text>
        <dbReference type="Rhea" id="RHEA:11484"/>
        <dbReference type="Rhea" id="RHEA-COMP:10350"/>
        <dbReference type="Rhea" id="RHEA-COMP:14399"/>
        <dbReference type="ChEBI" id="CHEBI:15378"/>
        <dbReference type="ChEBI" id="CHEBI:24646"/>
        <dbReference type="ChEBI" id="CHEBI:29033"/>
        <dbReference type="ChEBI" id="CHEBI:29034"/>
        <dbReference type="ChEBI" id="CHEBI:132124"/>
        <dbReference type="EC" id="7.1.1.8"/>
    </reaction>
</comment>
<keyword evidence="8 16" id="KW-0812">Transmembrane</keyword>
<keyword evidence="7" id="KW-0349">Heme</keyword>
<dbReference type="InterPro" id="IPR016174">
    <property type="entry name" value="Di-haem_cyt_TM"/>
</dbReference>
<reference evidence="18 19" key="1">
    <citation type="submission" date="2020-10" db="EMBL/GenBank/DDBJ databases">
        <title>Connecting structure to function with the recovery of over 1000 high-quality activated sludge metagenome-assembled genomes encoding full-length rRNA genes using long-read sequencing.</title>
        <authorList>
            <person name="Singleton C.M."/>
            <person name="Petriglieri F."/>
            <person name="Kristensen J.M."/>
            <person name="Kirkegaard R.H."/>
            <person name="Michaelsen T.Y."/>
            <person name="Andersen M.H."/>
            <person name="Karst S.M."/>
            <person name="Dueholm M.S."/>
            <person name="Nielsen P.H."/>
            <person name="Albertsen M."/>
        </authorList>
    </citation>
    <scope>NUCLEOTIDE SEQUENCE [LARGE SCALE GENOMIC DNA]</scope>
    <source>
        <strain evidence="18">Lyne_18-Q3-R50-59_MAXAC.006</strain>
    </source>
</reference>
<proteinExistence type="predicted"/>
<feature type="transmembrane region" description="Helical" evidence="16">
    <location>
        <begin position="207"/>
        <end position="230"/>
    </location>
</feature>
<dbReference type="PROSITE" id="PS51002">
    <property type="entry name" value="CYTB_NTER"/>
    <property type="match status" value="1"/>
</dbReference>
<evidence type="ECO:0000256" key="5">
    <source>
        <dbReference type="ARBA" id="ARBA00022448"/>
    </source>
</evidence>
<organism evidence="18 19">
    <name type="scientific">Candidatus Neomicrothrix subdominans</name>
    <dbReference type="NCBI Taxonomy" id="2954438"/>
    <lineage>
        <taxon>Bacteria</taxon>
        <taxon>Bacillati</taxon>
        <taxon>Actinomycetota</taxon>
        <taxon>Acidimicrobiia</taxon>
        <taxon>Acidimicrobiales</taxon>
        <taxon>Microthrixaceae</taxon>
        <taxon>Candidatus Neomicrothrix</taxon>
    </lineage>
</organism>
<evidence type="ECO:0000256" key="2">
    <source>
        <dbReference type="ARBA" id="ARBA00004651"/>
    </source>
</evidence>
<accession>A0A936NEU2</accession>
<keyword evidence="12" id="KW-0408">Iron</keyword>
<comment type="cofactor">
    <cofactor evidence="1">
        <name>heme</name>
        <dbReference type="ChEBI" id="CHEBI:30413"/>
    </cofactor>
</comment>
<keyword evidence="9" id="KW-0479">Metal-binding</keyword>
<evidence type="ECO:0000256" key="12">
    <source>
        <dbReference type="ARBA" id="ARBA00023004"/>
    </source>
</evidence>
<feature type="domain" description="Cytochrome b/b6 N-terminal region profile" evidence="17">
    <location>
        <begin position="12"/>
        <end position="238"/>
    </location>
</feature>
<dbReference type="SUPFAM" id="SSF81342">
    <property type="entry name" value="Transmembrane di-heme cytochromes"/>
    <property type="match status" value="1"/>
</dbReference>
<evidence type="ECO:0000256" key="15">
    <source>
        <dbReference type="ARBA" id="ARBA00029568"/>
    </source>
</evidence>
<feature type="transmembrane region" description="Helical" evidence="16">
    <location>
        <begin position="374"/>
        <end position="392"/>
    </location>
</feature>
<dbReference type="InterPro" id="IPR027387">
    <property type="entry name" value="Cytb/b6-like_sf"/>
</dbReference>
<feature type="transmembrane region" description="Helical" evidence="16">
    <location>
        <begin position="45"/>
        <end position="64"/>
    </location>
</feature>
<dbReference type="GO" id="GO:0046872">
    <property type="term" value="F:metal ion binding"/>
    <property type="evidence" value="ECO:0007669"/>
    <property type="project" value="UniProtKB-KW"/>
</dbReference>
<evidence type="ECO:0000256" key="14">
    <source>
        <dbReference type="ARBA" id="ARBA00029351"/>
    </source>
</evidence>
<keyword evidence="5" id="KW-0813">Transport</keyword>
<feature type="transmembrane region" description="Helical" evidence="16">
    <location>
        <begin position="110"/>
        <end position="129"/>
    </location>
</feature>
<keyword evidence="6" id="KW-1003">Cell membrane</keyword>
<evidence type="ECO:0000313" key="19">
    <source>
        <dbReference type="Proteomes" id="UP000727993"/>
    </source>
</evidence>
<feature type="transmembrane region" description="Helical" evidence="16">
    <location>
        <begin position="174"/>
        <end position="195"/>
    </location>
</feature>
<dbReference type="InterPro" id="IPR005797">
    <property type="entry name" value="Cyt_b/b6_N"/>
</dbReference>
<evidence type="ECO:0000256" key="4">
    <source>
        <dbReference type="ARBA" id="ARBA00016116"/>
    </source>
</evidence>
<keyword evidence="13 16" id="KW-0472">Membrane</keyword>
<evidence type="ECO:0000256" key="16">
    <source>
        <dbReference type="SAM" id="Phobius"/>
    </source>
</evidence>
<keyword evidence="10" id="KW-1278">Translocase</keyword>
<dbReference type="PANTHER" id="PTHR19271">
    <property type="entry name" value="CYTOCHROME B"/>
    <property type="match status" value="1"/>
</dbReference>
<dbReference type="AlphaFoldDB" id="A0A936NEU2"/>
<dbReference type="GO" id="GO:0016491">
    <property type="term" value="F:oxidoreductase activity"/>
    <property type="evidence" value="ECO:0007669"/>
    <property type="project" value="InterPro"/>
</dbReference>
<feature type="transmembrane region" description="Helical" evidence="16">
    <location>
        <begin position="321"/>
        <end position="347"/>
    </location>
</feature>
<evidence type="ECO:0000256" key="6">
    <source>
        <dbReference type="ARBA" id="ARBA00022475"/>
    </source>
</evidence>
<evidence type="ECO:0000313" key="18">
    <source>
        <dbReference type="EMBL" id="MBK9298073.1"/>
    </source>
</evidence>
<keyword evidence="11 16" id="KW-1133">Transmembrane helix</keyword>
<feature type="transmembrane region" description="Helical" evidence="16">
    <location>
        <begin position="260"/>
        <end position="284"/>
    </location>
</feature>
<dbReference type="GO" id="GO:0008121">
    <property type="term" value="F:quinol-cytochrome-c reductase activity"/>
    <property type="evidence" value="ECO:0007669"/>
    <property type="project" value="UniProtKB-EC"/>
</dbReference>
<dbReference type="GO" id="GO:0005886">
    <property type="term" value="C:plasma membrane"/>
    <property type="evidence" value="ECO:0007669"/>
    <property type="project" value="UniProtKB-SubCell"/>
</dbReference>
<evidence type="ECO:0000259" key="17">
    <source>
        <dbReference type="PROSITE" id="PS51002"/>
    </source>
</evidence>
<gene>
    <name evidence="18" type="ORF">IPN02_14820</name>
</gene>
<dbReference type="EC" id="7.1.1.8" evidence="3"/>
<dbReference type="GO" id="GO:0022904">
    <property type="term" value="P:respiratory electron transport chain"/>
    <property type="evidence" value="ECO:0007669"/>
    <property type="project" value="InterPro"/>
</dbReference>
<comment type="caution">
    <text evidence="18">The sequence shown here is derived from an EMBL/GenBank/DDBJ whole genome shotgun (WGS) entry which is preliminary data.</text>
</comment>
<evidence type="ECO:0000256" key="13">
    <source>
        <dbReference type="ARBA" id="ARBA00023136"/>
    </source>
</evidence>
<dbReference type="FunFam" id="1.20.810.10:FF:000007">
    <property type="entry name" value="Ubiquinol-cytochrome C reductase B subunit"/>
    <property type="match status" value="1"/>
</dbReference>
<dbReference type="Proteomes" id="UP000727993">
    <property type="component" value="Unassembled WGS sequence"/>
</dbReference>
<dbReference type="Pfam" id="PF13631">
    <property type="entry name" value="Cytochrom_B_N_2"/>
    <property type="match status" value="1"/>
</dbReference>